<sequence length="141" mass="14893">MGRKQDWAGFDGLASMAFMGVAAIAPLVVMVQPAAADTVRGSGTFLLEGRSAARITSISYQYGSESNRTLVLLLEDGRSITLGGRLLEGQNSRLQVESSGNADASGILSITYADANPDKISGKGLLDGQRYSVEFSRDRSS</sequence>
<reference evidence="1" key="1">
    <citation type="submission" date="2021-05" db="EMBL/GenBank/DDBJ databases">
        <authorList>
            <person name="Pietrasiak N."/>
            <person name="Ward R."/>
            <person name="Stajich J.E."/>
            <person name="Kurbessoian T."/>
        </authorList>
    </citation>
    <scope>NUCLEOTIDE SEQUENCE</scope>
    <source>
        <strain evidence="1">UHER 2000/2452</strain>
    </source>
</reference>
<dbReference type="EMBL" id="JAHHHD010000011">
    <property type="protein sequence ID" value="MBW4659375.1"/>
    <property type="molecule type" value="Genomic_DNA"/>
</dbReference>
<accession>A0A951UME8</accession>
<proteinExistence type="predicted"/>
<evidence type="ECO:0000313" key="1">
    <source>
        <dbReference type="EMBL" id="MBW4659375.1"/>
    </source>
</evidence>
<comment type="caution">
    <text evidence="1">The sequence shown here is derived from an EMBL/GenBank/DDBJ whole genome shotgun (WGS) entry which is preliminary data.</text>
</comment>
<organism evidence="1 2">
    <name type="scientific">Drouetiella hepatica Uher 2000/2452</name>
    <dbReference type="NCBI Taxonomy" id="904376"/>
    <lineage>
        <taxon>Bacteria</taxon>
        <taxon>Bacillati</taxon>
        <taxon>Cyanobacteriota</taxon>
        <taxon>Cyanophyceae</taxon>
        <taxon>Oculatellales</taxon>
        <taxon>Oculatellaceae</taxon>
        <taxon>Drouetiella</taxon>
    </lineage>
</organism>
<reference evidence="1" key="2">
    <citation type="journal article" date="2022" name="Microbiol. Resour. Announc.">
        <title>Metagenome Sequencing to Explore Phylogenomics of Terrestrial Cyanobacteria.</title>
        <authorList>
            <person name="Ward R.D."/>
            <person name="Stajich J.E."/>
            <person name="Johansen J.R."/>
            <person name="Huntemann M."/>
            <person name="Clum A."/>
            <person name="Foster B."/>
            <person name="Foster B."/>
            <person name="Roux S."/>
            <person name="Palaniappan K."/>
            <person name="Varghese N."/>
            <person name="Mukherjee S."/>
            <person name="Reddy T.B.K."/>
            <person name="Daum C."/>
            <person name="Copeland A."/>
            <person name="Chen I.A."/>
            <person name="Ivanova N.N."/>
            <person name="Kyrpides N.C."/>
            <person name="Shapiro N."/>
            <person name="Eloe-Fadrosh E.A."/>
            <person name="Pietrasiak N."/>
        </authorList>
    </citation>
    <scope>NUCLEOTIDE SEQUENCE</scope>
    <source>
        <strain evidence="1">UHER 2000/2452</strain>
    </source>
</reference>
<gene>
    <name evidence="1" type="ORF">KME15_11925</name>
</gene>
<dbReference type="AlphaFoldDB" id="A0A951UME8"/>
<name>A0A951UME8_9CYAN</name>
<protein>
    <submittedName>
        <fullName evidence="1">Uncharacterized protein</fullName>
    </submittedName>
</protein>
<dbReference type="Proteomes" id="UP000757435">
    <property type="component" value="Unassembled WGS sequence"/>
</dbReference>
<evidence type="ECO:0000313" key="2">
    <source>
        <dbReference type="Proteomes" id="UP000757435"/>
    </source>
</evidence>